<dbReference type="Pfam" id="PF00024">
    <property type="entry name" value="PAN_1"/>
    <property type="match status" value="2"/>
</dbReference>
<evidence type="ECO:0000313" key="4">
    <source>
        <dbReference type="Proteomes" id="UP000502823"/>
    </source>
</evidence>
<comment type="caution">
    <text evidence="3">The sequence shown here is derived from an EMBL/GenBank/DDBJ whole genome shotgun (WGS) entry which is preliminary data.</text>
</comment>
<dbReference type="OrthoDB" id="5418055at2759"/>
<proteinExistence type="predicted"/>
<dbReference type="InParanoid" id="A0A6L2Q4R5"/>
<dbReference type="PANTHER" id="PTHR47327">
    <property type="entry name" value="FI18240P1-RELATED"/>
    <property type="match status" value="1"/>
</dbReference>
<keyword evidence="4" id="KW-1185">Reference proteome</keyword>
<dbReference type="PROSITE" id="PS50948">
    <property type="entry name" value="PAN"/>
    <property type="match status" value="3"/>
</dbReference>
<accession>A0A6L2Q4R5</accession>
<dbReference type="SUPFAM" id="SSF57414">
    <property type="entry name" value="Hairpin loop containing domain-like"/>
    <property type="match status" value="3"/>
</dbReference>
<reference evidence="4" key="1">
    <citation type="submission" date="2020-01" db="EMBL/GenBank/DDBJ databases">
        <title>Draft genome sequence of the Termite Coptotermes fromosanus.</title>
        <authorList>
            <person name="Itakura S."/>
            <person name="Yosikawa Y."/>
            <person name="Umezawa K."/>
        </authorList>
    </citation>
    <scope>NUCLEOTIDE SEQUENCE [LARGE SCALE GENOMIC DNA]</scope>
</reference>
<feature type="region of interest" description="Disordered" evidence="1">
    <location>
        <begin position="303"/>
        <end position="326"/>
    </location>
</feature>
<gene>
    <name evidence="3" type="ORF">Cfor_08760</name>
</gene>
<dbReference type="PANTHER" id="PTHR47327:SF13">
    <property type="entry name" value="APPLE DOMAIN-CONTAINING PROTEIN"/>
    <property type="match status" value="1"/>
</dbReference>
<evidence type="ECO:0000259" key="2">
    <source>
        <dbReference type="PROSITE" id="PS50948"/>
    </source>
</evidence>
<organism evidence="3 4">
    <name type="scientific">Coptotermes formosanus</name>
    <name type="common">Formosan subterranean termite</name>
    <dbReference type="NCBI Taxonomy" id="36987"/>
    <lineage>
        <taxon>Eukaryota</taxon>
        <taxon>Metazoa</taxon>
        <taxon>Ecdysozoa</taxon>
        <taxon>Arthropoda</taxon>
        <taxon>Hexapoda</taxon>
        <taxon>Insecta</taxon>
        <taxon>Pterygota</taxon>
        <taxon>Neoptera</taxon>
        <taxon>Polyneoptera</taxon>
        <taxon>Dictyoptera</taxon>
        <taxon>Blattodea</taxon>
        <taxon>Blattoidea</taxon>
        <taxon>Termitoidae</taxon>
        <taxon>Rhinotermitidae</taxon>
        <taxon>Coptotermes</taxon>
    </lineage>
</organism>
<feature type="domain" description="Apple" evidence="2">
    <location>
        <begin position="116"/>
        <end position="201"/>
    </location>
</feature>
<dbReference type="AlphaFoldDB" id="A0A6L2Q4R5"/>
<dbReference type="EMBL" id="BLKM01001059">
    <property type="protein sequence ID" value="GFG39736.1"/>
    <property type="molecule type" value="Genomic_DNA"/>
</dbReference>
<feature type="domain" description="Apple" evidence="2">
    <location>
        <begin position="362"/>
        <end position="448"/>
    </location>
</feature>
<feature type="compositionally biased region" description="Pro residues" evidence="1">
    <location>
        <begin position="590"/>
        <end position="604"/>
    </location>
</feature>
<protein>
    <recommendedName>
        <fullName evidence="2">Apple domain-containing protein</fullName>
    </recommendedName>
</protein>
<dbReference type="FunCoup" id="A0A6L2Q4R5">
    <property type="interactions" value="25"/>
</dbReference>
<sequence length="1045" mass="118635">MSSLKGDYLEEAGRPLLYVTDCYERIAIGQRLISSDVLRSVMTQQVKDCEKECDVDLEKISHQGNGTCNLSPKIPPRSGTLVEDPDYDVYVKKHECRYVEPTPPTYPNLPKPADTCFRRLLTGKRVVEQHIRKSLPSQSAELCQEECSMEKNFVCEGFNYRVDVGGFGRGNCELTDVPSSRLDLGRDFFADRDYDFYERDRNNRPDCNVPSEGGLYGGSKPYGHYYGSGGTTHRYDSWGGGRRPPYGGGRWDNYIGSSSHGPWGTSGSGGSYGSGNYNGGSWGSYGSGGGYYGGGGGSHGSSGSWGGGWHGSGHPPPRWQSSGGGGQGTWYWNRPSAGWNGNKDVGFHGHSSAPPFGYREECFLRSRTGFRLDRRILKVVITVPSLHDCEIQCIKEGHFVCNTFSFRYSLEPSFPHENCHMSERFYYDLDPYHDILPDRDYDIYSKNEYARSCQEDLPQWRPHDDSECFVRVRSGQSLDHSVVKERLNVHSVGECELECLRSRYFTCRAFSYRYGAPAITAPPDNCLLSDWPFFELDPRRQLVDDLGYELYERGSYGHGCEINHYIPYLEEQYEFGHRHRYHEGGRGGGHPPPLQPATRPPAYPKPSDEQCYVAYGGPARLLPVVVRSSLDVPTEWDCKAECTRARDSFNFFCTALSFRSGNVHHTNPRYDENVPEHNCLLSDIEQRDLRPELDYVHESDNWMFAWNFLDPRCDLIAHNPEQQHRFDGHYIPGRVDVQTWQRFTVSGRPCRYGTQCTENREAGFWYCELEGGDAGAWDYCCRPGHQCGYSEGYSYPWCYVGSAARDQWRPCSDHYYPYSHDPHGGPHRPPHDQRHHIEAFHYNSYGDKDPGSLLSVYSSHVVGGHENHVDSNRYNYGKKLTWQTPDNNTGSHTATVTKIDSDKSKDKNMKDKTDPLFVLVDDHDSSGVETKKDHKLTGMSEADIPTTTNSPTGITKLQPRFVTVQQQDHRSSKLVARDAVPGEIKHWSWRRDKDNDEEVMRKRTPTPVELRRKMPQQSSGTNGENGTLKTVQFELSMPRATVTKL</sequence>
<feature type="region of interest" description="Disordered" evidence="1">
    <location>
        <begin position="993"/>
        <end position="1045"/>
    </location>
</feature>
<dbReference type="Gene3D" id="3.50.4.10">
    <property type="entry name" value="Hepatocyte Growth Factor"/>
    <property type="match status" value="3"/>
</dbReference>
<feature type="compositionally biased region" description="Polar residues" evidence="1">
    <location>
        <begin position="1015"/>
        <end position="1030"/>
    </location>
</feature>
<feature type="region of interest" description="Disordered" evidence="1">
    <location>
        <begin position="580"/>
        <end position="606"/>
    </location>
</feature>
<feature type="domain" description="Apple" evidence="2">
    <location>
        <begin position="468"/>
        <end position="555"/>
    </location>
</feature>
<evidence type="ECO:0000313" key="3">
    <source>
        <dbReference type="EMBL" id="GFG39736.1"/>
    </source>
</evidence>
<evidence type="ECO:0000256" key="1">
    <source>
        <dbReference type="SAM" id="MobiDB-lite"/>
    </source>
</evidence>
<dbReference type="InterPro" id="IPR052774">
    <property type="entry name" value="Celegans_DevNeuronal_Protein"/>
</dbReference>
<dbReference type="CDD" id="cd01099">
    <property type="entry name" value="PAN_AP_HGF"/>
    <property type="match status" value="3"/>
</dbReference>
<dbReference type="SMART" id="SM00473">
    <property type="entry name" value="PAN_AP"/>
    <property type="match status" value="3"/>
</dbReference>
<name>A0A6L2Q4R5_COPFO</name>
<dbReference type="GO" id="GO:0009653">
    <property type="term" value="P:anatomical structure morphogenesis"/>
    <property type="evidence" value="ECO:0007669"/>
    <property type="project" value="TreeGrafter"/>
</dbReference>
<dbReference type="Proteomes" id="UP000502823">
    <property type="component" value="Unassembled WGS sequence"/>
</dbReference>
<dbReference type="InterPro" id="IPR003609">
    <property type="entry name" value="Pan_app"/>
</dbReference>